<evidence type="ECO:0000256" key="1">
    <source>
        <dbReference type="SAM" id="MobiDB-lite"/>
    </source>
</evidence>
<sequence>MEASRWCPDGRGHGTHAPLQVNKETVDTGTGGVEDETGQVLSNPNFLSLIIRATEPGERPNLRQLSKFWKETIDADVKSITIRSLNDEAAFGGLENKFKNLTALSLIKLTNVNAEYFKVVASITGLTSLSLVACRQVTNQNMRV</sequence>
<name>A0AAE0BP55_9CHLO</name>
<accession>A0AAE0BP55</accession>
<dbReference type="Proteomes" id="UP001190700">
    <property type="component" value="Unassembled WGS sequence"/>
</dbReference>
<keyword evidence="3" id="KW-1185">Reference proteome</keyword>
<protein>
    <submittedName>
        <fullName evidence="2">Uncharacterized protein</fullName>
    </submittedName>
</protein>
<comment type="caution">
    <text evidence="2">The sequence shown here is derived from an EMBL/GenBank/DDBJ whole genome shotgun (WGS) entry which is preliminary data.</text>
</comment>
<dbReference type="EMBL" id="LGRX02033731">
    <property type="protein sequence ID" value="KAK3240137.1"/>
    <property type="molecule type" value="Genomic_DNA"/>
</dbReference>
<dbReference type="AlphaFoldDB" id="A0AAE0BP55"/>
<feature type="region of interest" description="Disordered" evidence="1">
    <location>
        <begin position="1"/>
        <end position="35"/>
    </location>
</feature>
<evidence type="ECO:0000313" key="3">
    <source>
        <dbReference type="Proteomes" id="UP001190700"/>
    </source>
</evidence>
<proteinExistence type="predicted"/>
<reference evidence="2 3" key="1">
    <citation type="journal article" date="2015" name="Genome Biol. Evol.">
        <title>Comparative Genomics of a Bacterivorous Green Alga Reveals Evolutionary Causalities and Consequences of Phago-Mixotrophic Mode of Nutrition.</title>
        <authorList>
            <person name="Burns J.A."/>
            <person name="Paasch A."/>
            <person name="Narechania A."/>
            <person name="Kim E."/>
        </authorList>
    </citation>
    <scope>NUCLEOTIDE SEQUENCE [LARGE SCALE GENOMIC DNA]</scope>
    <source>
        <strain evidence="2 3">PLY_AMNH</strain>
    </source>
</reference>
<organism evidence="2 3">
    <name type="scientific">Cymbomonas tetramitiformis</name>
    <dbReference type="NCBI Taxonomy" id="36881"/>
    <lineage>
        <taxon>Eukaryota</taxon>
        <taxon>Viridiplantae</taxon>
        <taxon>Chlorophyta</taxon>
        <taxon>Pyramimonadophyceae</taxon>
        <taxon>Pyramimonadales</taxon>
        <taxon>Pyramimonadaceae</taxon>
        <taxon>Cymbomonas</taxon>
    </lineage>
</organism>
<gene>
    <name evidence="2" type="ORF">CYMTET_49993</name>
</gene>
<evidence type="ECO:0000313" key="2">
    <source>
        <dbReference type="EMBL" id="KAK3240137.1"/>
    </source>
</evidence>